<comment type="caution">
    <text evidence="2">The sequence shown here is derived from an EMBL/GenBank/DDBJ whole genome shotgun (WGS) entry which is preliminary data.</text>
</comment>
<dbReference type="InterPro" id="IPR046496">
    <property type="entry name" value="DUF6589"/>
</dbReference>
<dbReference type="AlphaFoldDB" id="A0AAD6Z9Y3"/>
<evidence type="ECO:0000313" key="2">
    <source>
        <dbReference type="EMBL" id="KAJ7312733.1"/>
    </source>
</evidence>
<name>A0AAD6Z9Y3_9AGAR</name>
<dbReference type="Proteomes" id="UP001218218">
    <property type="component" value="Unassembled WGS sequence"/>
</dbReference>
<feature type="domain" description="DUF6589" evidence="1">
    <location>
        <begin position="130"/>
        <end position="444"/>
    </location>
</feature>
<evidence type="ECO:0000313" key="3">
    <source>
        <dbReference type="Proteomes" id="UP001218218"/>
    </source>
</evidence>
<protein>
    <recommendedName>
        <fullName evidence="1">DUF6589 domain-containing protein</fullName>
    </recommendedName>
</protein>
<dbReference type="EMBL" id="JARIHO010000070">
    <property type="protein sequence ID" value="KAJ7312733.1"/>
    <property type="molecule type" value="Genomic_DNA"/>
</dbReference>
<organism evidence="2 3">
    <name type="scientific">Mycena albidolilacea</name>
    <dbReference type="NCBI Taxonomy" id="1033008"/>
    <lineage>
        <taxon>Eukaryota</taxon>
        <taxon>Fungi</taxon>
        <taxon>Dikarya</taxon>
        <taxon>Basidiomycota</taxon>
        <taxon>Agaricomycotina</taxon>
        <taxon>Agaricomycetes</taxon>
        <taxon>Agaricomycetidae</taxon>
        <taxon>Agaricales</taxon>
        <taxon>Marasmiineae</taxon>
        <taxon>Mycenaceae</taxon>
        <taxon>Mycena</taxon>
    </lineage>
</organism>
<accession>A0AAD6Z9Y3</accession>
<feature type="non-terminal residue" evidence="2">
    <location>
        <position position="677"/>
    </location>
</feature>
<feature type="domain" description="DUF6589" evidence="1">
    <location>
        <begin position="454"/>
        <end position="545"/>
    </location>
</feature>
<dbReference type="Pfam" id="PF20231">
    <property type="entry name" value="DUF6589"/>
    <property type="match status" value="2"/>
</dbReference>
<sequence length="677" mass="77311">ETNLHAAMNSLFLWDGTVPRCVIQILNRFAFCASDKYQQKAVKSISRVRLGPYRCAANDPEKLILLPNDNFNWVGKAWETSATHANVTHDQVSALLVILDTPSGMNAASLASVDSFNLTLGNRHKIPAEQSLEEILPTASDQYIFENNAVIHVAHILSEEVKTMSKFHREYKLSDPHALPTMRSEEYYLPTYDQEQGSTRGNMLVMGHYFGNVLQVPKLTFQSRYFFLLGDRLTTARERAAQDQCSVDRSEHRFDHLSSFQVLSGMMHFVLNQIQNIGKNTWGGSTADSVSLSTFLGKLPNRTNINLKKVDFYAWLRLFDVILRALVLRAAMVLLNLSSPTKLDETKLQALEFKTLCSRIVSDFLMPSIDRLEAKDIKTTMGSTESGNAVLLMHDLMTLREMRHAIKHGHPERMHRMIKYWTPMFYAGGGYNYANEGMELIRKIQTMRQLCVFLMLLHNLEHDWPVDICHVLRGGMLMNTQGKPAKFKETDIRVEQFNKEIKAHVHGANAQPGYLEKITPAIGHIQELTEHILDDLGVVEQAQHHAKVSQNKDVRLLLDHLYKSHIFNWDQDKSSNHLVVDLYRVGLHRLSGSDGGHAKHLRRHVLRSRTRHNIDVPLTSEVPLESASNQVNQESEIEELARLNYELEKDNECPELTLLEQLDELMQTYNVEDVEDD</sequence>
<evidence type="ECO:0000259" key="1">
    <source>
        <dbReference type="Pfam" id="PF20231"/>
    </source>
</evidence>
<gene>
    <name evidence="2" type="ORF">DFH08DRAFT_717374</name>
</gene>
<reference evidence="2" key="1">
    <citation type="submission" date="2023-03" db="EMBL/GenBank/DDBJ databases">
        <title>Massive genome expansion in bonnet fungi (Mycena s.s.) driven by repeated elements and novel gene families across ecological guilds.</title>
        <authorList>
            <consortium name="Lawrence Berkeley National Laboratory"/>
            <person name="Harder C.B."/>
            <person name="Miyauchi S."/>
            <person name="Viragh M."/>
            <person name="Kuo A."/>
            <person name="Thoen E."/>
            <person name="Andreopoulos B."/>
            <person name="Lu D."/>
            <person name="Skrede I."/>
            <person name="Drula E."/>
            <person name="Henrissat B."/>
            <person name="Morin E."/>
            <person name="Kohler A."/>
            <person name="Barry K."/>
            <person name="LaButti K."/>
            <person name="Morin E."/>
            <person name="Salamov A."/>
            <person name="Lipzen A."/>
            <person name="Mereny Z."/>
            <person name="Hegedus B."/>
            <person name="Baldrian P."/>
            <person name="Stursova M."/>
            <person name="Weitz H."/>
            <person name="Taylor A."/>
            <person name="Grigoriev I.V."/>
            <person name="Nagy L.G."/>
            <person name="Martin F."/>
            <person name="Kauserud H."/>
        </authorList>
    </citation>
    <scope>NUCLEOTIDE SEQUENCE</scope>
    <source>
        <strain evidence="2">CBHHK002</strain>
    </source>
</reference>
<proteinExistence type="predicted"/>
<keyword evidence="3" id="KW-1185">Reference proteome</keyword>